<organism evidence="2 3">
    <name type="scientific">Halobacillus salinus</name>
    <dbReference type="NCBI Taxonomy" id="192814"/>
    <lineage>
        <taxon>Bacteria</taxon>
        <taxon>Bacillati</taxon>
        <taxon>Bacillota</taxon>
        <taxon>Bacilli</taxon>
        <taxon>Bacillales</taxon>
        <taxon>Bacillaceae</taxon>
        <taxon>Halobacillus</taxon>
    </lineage>
</organism>
<dbReference type="InterPro" id="IPR037523">
    <property type="entry name" value="VOC_core"/>
</dbReference>
<dbReference type="SUPFAM" id="SSF54593">
    <property type="entry name" value="Glyoxalase/Bleomycin resistance protein/Dihydroxybiphenyl dioxygenase"/>
    <property type="match status" value="1"/>
</dbReference>
<sequence length="129" mass="14755">MMAHLRRVGTTYIPVQDVERAAAWYEAKLGARVNYKDEDKAIVEMAGQSFFLMLAEGGATANFKDRKGRRQFSLTFEVDGMEELNELRDDLQERHVIVGDVEDRGHMGNNFVFYDLCGNVFDVWSELSP</sequence>
<keyword evidence="3" id="KW-1185">Reference proteome</keyword>
<dbReference type="EMBL" id="SRJC01000001">
    <property type="protein sequence ID" value="TGB04402.1"/>
    <property type="molecule type" value="Genomic_DNA"/>
</dbReference>
<gene>
    <name evidence="2" type="ORF">E4663_05245</name>
</gene>
<dbReference type="Pfam" id="PF00903">
    <property type="entry name" value="Glyoxalase"/>
    <property type="match status" value="1"/>
</dbReference>
<name>A0A4Z0H218_9BACI</name>
<dbReference type="Gene3D" id="3.10.180.10">
    <property type="entry name" value="2,3-Dihydroxybiphenyl 1,2-Dioxygenase, domain 1"/>
    <property type="match status" value="1"/>
</dbReference>
<proteinExistence type="predicted"/>
<dbReference type="AlphaFoldDB" id="A0A4Z0H218"/>
<dbReference type="InterPro" id="IPR029068">
    <property type="entry name" value="Glyas_Bleomycin-R_OHBP_Dase"/>
</dbReference>
<evidence type="ECO:0000259" key="1">
    <source>
        <dbReference type="PROSITE" id="PS51819"/>
    </source>
</evidence>
<dbReference type="Proteomes" id="UP000297982">
    <property type="component" value="Unassembled WGS sequence"/>
</dbReference>
<dbReference type="InterPro" id="IPR004360">
    <property type="entry name" value="Glyas_Fos-R_dOase_dom"/>
</dbReference>
<reference evidence="2 3" key="1">
    <citation type="journal article" date="2003" name="Int. J. Syst. Evol. Microbiol.">
        <title>Halobacillus salinus sp. nov., isolated from a salt lake on the coast of the East Sea in Korea.</title>
        <authorList>
            <person name="Yoon J.H."/>
            <person name="Kang K.H."/>
            <person name="Park Y.H."/>
        </authorList>
    </citation>
    <scope>NUCLEOTIDE SEQUENCE [LARGE SCALE GENOMIC DNA]</scope>
    <source>
        <strain evidence="2 3">HSL-3</strain>
    </source>
</reference>
<feature type="domain" description="VOC" evidence="1">
    <location>
        <begin position="7"/>
        <end position="126"/>
    </location>
</feature>
<dbReference type="OrthoDB" id="291991at2"/>
<accession>A0A4Z0H218</accession>
<dbReference type="STRING" id="192814.GCA_900166575_01449"/>
<comment type="caution">
    <text evidence="2">The sequence shown here is derived from an EMBL/GenBank/DDBJ whole genome shotgun (WGS) entry which is preliminary data.</text>
</comment>
<evidence type="ECO:0000313" key="3">
    <source>
        <dbReference type="Proteomes" id="UP000297982"/>
    </source>
</evidence>
<protein>
    <submittedName>
        <fullName evidence="2">VOC family protein</fullName>
    </submittedName>
</protein>
<dbReference type="CDD" id="cd06587">
    <property type="entry name" value="VOC"/>
    <property type="match status" value="1"/>
</dbReference>
<dbReference type="PROSITE" id="PS51819">
    <property type="entry name" value="VOC"/>
    <property type="match status" value="1"/>
</dbReference>
<evidence type="ECO:0000313" key="2">
    <source>
        <dbReference type="EMBL" id="TGB04402.1"/>
    </source>
</evidence>